<dbReference type="GO" id="GO:0006298">
    <property type="term" value="P:mismatch repair"/>
    <property type="evidence" value="ECO:0007669"/>
    <property type="project" value="InterPro"/>
</dbReference>
<evidence type="ECO:0000256" key="1">
    <source>
        <dbReference type="ARBA" id="ARBA00006271"/>
    </source>
</evidence>
<dbReference type="Gene3D" id="3.40.50.300">
    <property type="entry name" value="P-loop containing nucleotide triphosphate hydrolases"/>
    <property type="match status" value="1"/>
</dbReference>
<dbReference type="InParanoid" id="A0A672KBF7"/>
<dbReference type="Ensembl" id="ENSSGRT00000007404.1">
    <property type="protein sequence ID" value="ENSSGRP00000006790.1"/>
    <property type="gene ID" value="ENSSGRG00000004637.1"/>
</dbReference>
<proteinExistence type="inferred from homology"/>
<dbReference type="GO" id="GO:0051026">
    <property type="term" value="P:chiasma assembly"/>
    <property type="evidence" value="ECO:0007669"/>
    <property type="project" value="TreeGrafter"/>
</dbReference>
<dbReference type="PANTHER" id="PTHR11361:SF20">
    <property type="entry name" value="MUTS PROTEIN HOMOLOG 5"/>
    <property type="match status" value="1"/>
</dbReference>
<keyword evidence="7" id="KW-1185">Reference proteome</keyword>
<dbReference type="GO" id="GO:0140664">
    <property type="term" value="F:ATP-dependent DNA damage sensor activity"/>
    <property type="evidence" value="ECO:0007669"/>
    <property type="project" value="InterPro"/>
</dbReference>
<sequence length="138" mass="15438">MQSSLSLNHSTGDSLVLVDEFGKGTNTVDGLALLTASLNNWMRRGPQCPHLLMSTCFHSLIQLGLISDSPLLDLLTLETAIEGEELVFLYQVKNGICQSSCAANIATLMLSFIRKFILTFPFRKHKFFFKCFFLVLFV</sequence>
<comment type="similarity">
    <text evidence="1">Belongs to the DNA mismatch repair MutS family.</text>
</comment>
<dbReference type="Pfam" id="PF00488">
    <property type="entry name" value="MutS_V"/>
    <property type="match status" value="1"/>
</dbReference>
<keyword evidence="3" id="KW-0067">ATP-binding</keyword>
<keyword evidence="2" id="KW-0547">Nucleotide-binding</keyword>
<organism evidence="6 7">
    <name type="scientific">Sinocyclocheilus grahami</name>
    <name type="common">Dianchi golden-line fish</name>
    <name type="synonym">Barbus grahami</name>
    <dbReference type="NCBI Taxonomy" id="75366"/>
    <lineage>
        <taxon>Eukaryota</taxon>
        <taxon>Metazoa</taxon>
        <taxon>Chordata</taxon>
        <taxon>Craniata</taxon>
        <taxon>Vertebrata</taxon>
        <taxon>Euteleostomi</taxon>
        <taxon>Actinopterygii</taxon>
        <taxon>Neopterygii</taxon>
        <taxon>Teleostei</taxon>
        <taxon>Ostariophysi</taxon>
        <taxon>Cypriniformes</taxon>
        <taxon>Cyprinidae</taxon>
        <taxon>Cyprininae</taxon>
        <taxon>Sinocyclocheilus</taxon>
    </lineage>
</organism>
<dbReference type="InterPro" id="IPR000432">
    <property type="entry name" value="DNA_mismatch_repair_MutS_C"/>
</dbReference>
<dbReference type="PROSITE" id="PS00486">
    <property type="entry name" value="DNA_MISMATCH_REPAIR_2"/>
    <property type="match status" value="1"/>
</dbReference>
<dbReference type="OMA" id="SVLQMAH"/>
<dbReference type="AlphaFoldDB" id="A0A672KBF7"/>
<dbReference type="GO" id="GO:0005634">
    <property type="term" value="C:nucleus"/>
    <property type="evidence" value="ECO:0007669"/>
    <property type="project" value="TreeGrafter"/>
</dbReference>
<evidence type="ECO:0000259" key="5">
    <source>
        <dbReference type="PROSITE" id="PS00486"/>
    </source>
</evidence>
<dbReference type="GO" id="GO:0005524">
    <property type="term" value="F:ATP binding"/>
    <property type="evidence" value="ECO:0007669"/>
    <property type="project" value="UniProtKB-KW"/>
</dbReference>
<evidence type="ECO:0000256" key="2">
    <source>
        <dbReference type="ARBA" id="ARBA00022741"/>
    </source>
</evidence>
<reference evidence="6" key="1">
    <citation type="submission" date="2025-08" db="UniProtKB">
        <authorList>
            <consortium name="Ensembl"/>
        </authorList>
    </citation>
    <scope>IDENTIFICATION</scope>
</reference>
<evidence type="ECO:0000313" key="6">
    <source>
        <dbReference type="Ensembl" id="ENSSGRP00000006790.1"/>
    </source>
</evidence>
<dbReference type="InterPro" id="IPR027417">
    <property type="entry name" value="P-loop_NTPase"/>
</dbReference>
<evidence type="ECO:0000256" key="4">
    <source>
        <dbReference type="ARBA" id="ARBA00023125"/>
    </source>
</evidence>
<keyword evidence="4" id="KW-0238">DNA-binding</keyword>
<dbReference type="PANTHER" id="PTHR11361">
    <property type="entry name" value="DNA MISMATCH REPAIR PROTEIN MUTS FAMILY MEMBER"/>
    <property type="match status" value="1"/>
</dbReference>
<reference evidence="6" key="2">
    <citation type="submission" date="2025-09" db="UniProtKB">
        <authorList>
            <consortium name="Ensembl"/>
        </authorList>
    </citation>
    <scope>IDENTIFICATION</scope>
</reference>
<dbReference type="SUPFAM" id="SSF52540">
    <property type="entry name" value="P-loop containing nucleoside triphosphate hydrolases"/>
    <property type="match status" value="1"/>
</dbReference>
<evidence type="ECO:0000313" key="7">
    <source>
        <dbReference type="Proteomes" id="UP000472262"/>
    </source>
</evidence>
<name>A0A672KBF7_SINGR</name>
<dbReference type="InterPro" id="IPR045076">
    <property type="entry name" value="MutS"/>
</dbReference>
<accession>A0A672KBF7</accession>
<evidence type="ECO:0000256" key="3">
    <source>
        <dbReference type="ARBA" id="ARBA00022840"/>
    </source>
</evidence>
<dbReference type="Proteomes" id="UP000472262">
    <property type="component" value="Unassembled WGS sequence"/>
</dbReference>
<dbReference type="GO" id="GO:0030983">
    <property type="term" value="F:mismatched DNA binding"/>
    <property type="evidence" value="ECO:0007669"/>
    <property type="project" value="InterPro"/>
</dbReference>
<protein>
    <recommendedName>
        <fullName evidence="5">DNA mismatch repair proteins mutS family domain-containing protein</fullName>
    </recommendedName>
</protein>
<feature type="domain" description="DNA mismatch repair proteins mutS family" evidence="5">
    <location>
        <begin position="14"/>
        <end position="30"/>
    </location>
</feature>
<dbReference type="SMART" id="SM00534">
    <property type="entry name" value="MUTSac"/>
    <property type="match status" value="1"/>
</dbReference>